<reference evidence="5" key="1">
    <citation type="submission" date="2022-10" db="EMBL/GenBank/DDBJ databases">
        <authorList>
            <person name="Chen Y."/>
            <person name="Dougan E. K."/>
            <person name="Chan C."/>
            <person name="Rhodes N."/>
            <person name="Thang M."/>
        </authorList>
    </citation>
    <scope>NUCLEOTIDE SEQUENCE</scope>
</reference>
<evidence type="ECO:0000313" key="5">
    <source>
        <dbReference type="EMBL" id="CAI3979943.1"/>
    </source>
</evidence>
<feature type="domain" description="Peptidase A2" evidence="4">
    <location>
        <begin position="613"/>
        <end position="694"/>
    </location>
</feature>
<comment type="caution">
    <text evidence="5">The sequence shown here is derived from an EMBL/GenBank/DDBJ whole genome shotgun (WGS) entry which is preliminary data.</text>
</comment>
<keyword evidence="2" id="KW-0812">Transmembrane</keyword>
<name>A0A9P1BX50_9DINO</name>
<evidence type="ECO:0000259" key="4">
    <source>
        <dbReference type="PROSITE" id="PS50175"/>
    </source>
</evidence>
<keyword evidence="2" id="KW-0472">Membrane</keyword>
<evidence type="ECO:0000256" key="3">
    <source>
        <dbReference type="SAM" id="SignalP"/>
    </source>
</evidence>
<feature type="signal peptide" evidence="3">
    <location>
        <begin position="1"/>
        <end position="28"/>
    </location>
</feature>
<keyword evidence="7" id="KW-1185">Reference proteome</keyword>
<dbReference type="GO" id="GO:0004190">
    <property type="term" value="F:aspartic-type endopeptidase activity"/>
    <property type="evidence" value="ECO:0007669"/>
    <property type="project" value="InterPro"/>
</dbReference>
<feature type="region of interest" description="Disordered" evidence="1">
    <location>
        <begin position="1306"/>
        <end position="1337"/>
    </location>
</feature>
<feature type="compositionally biased region" description="Low complexity" evidence="1">
    <location>
        <begin position="1327"/>
        <end position="1336"/>
    </location>
</feature>
<keyword evidence="2" id="KW-1133">Transmembrane helix</keyword>
<feature type="chain" id="PRO_5043269877" description="Peptidase A2 domain-containing protein" evidence="3">
    <location>
        <begin position="29"/>
        <end position="2320"/>
    </location>
</feature>
<dbReference type="Pfam" id="PF07727">
    <property type="entry name" value="RVT_2"/>
    <property type="match status" value="1"/>
</dbReference>
<organism evidence="5">
    <name type="scientific">Cladocopium goreaui</name>
    <dbReference type="NCBI Taxonomy" id="2562237"/>
    <lineage>
        <taxon>Eukaryota</taxon>
        <taxon>Sar</taxon>
        <taxon>Alveolata</taxon>
        <taxon>Dinophyceae</taxon>
        <taxon>Suessiales</taxon>
        <taxon>Symbiodiniaceae</taxon>
        <taxon>Cladocopium</taxon>
    </lineage>
</organism>
<protein>
    <recommendedName>
        <fullName evidence="4">Peptidase A2 domain-containing protein</fullName>
    </recommendedName>
</protein>
<dbReference type="InterPro" id="IPR001969">
    <property type="entry name" value="Aspartic_peptidase_AS"/>
</dbReference>
<feature type="region of interest" description="Disordered" evidence="1">
    <location>
        <begin position="2172"/>
        <end position="2206"/>
    </location>
</feature>
<keyword evidence="3" id="KW-0732">Signal</keyword>
<dbReference type="PROSITE" id="PS50175">
    <property type="entry name" value="ASP_PROT_RETROV"/>
    <property type="match status" value="1"/>
</dbReference>
<feature type="transmembrane region" description="Helical" evidence="2">
    <location>
        <begin position="2017"/>
        <end position="2037"/>
    </location>
</feature>
<dbReference type="EMBL" id="CAMXCT010000524">
    <property type="protein sequence ID" value="CAI3979943.1"/>
    <property type="molecule type" value="Genomic_DNA"/>
</dbReference>
<evidence type="ECO:0000256" key="2">
    <source>
        <dbReference type="SAM" id="Phobius"/>
    </source>
</evidence>
<dbReference type="EMBL" id="CAMXCT030000524">
    <property type="protein sequence ID" value="CAL4767255.1"/>
    <property type="molecule type" value="Genomic_DNA"/>
</dbReference>
<dbReference type="OrthoDB" id="413361at2759"/>
<dbReference type="EMBL" id="CAMXCT020000524">
    <property type="protein sequence ID" value="CAL1133318.1"/>
    <property type="molecule type" value="Genomic_DNA"/>
</dbReference>
<dbReference type="PANTHER" id="PTHR11439">
    <property type="entry name" value="GAG-POL-RELATED RETROTRANSPOSON"/>
    <property type="match status" value="1"/>
</dbReference>
<dbReference type="Proteomes" id="UP001152797">
    <property type="component" value="Unassembled WGS sequence"/>
</dbReference>
<evidence type="ECO:0000313" key="6">
    <source>
        <dbReference type="EMBL" id="CAL4767255.1"/>
    </source>
</evidence>
<dbReference type="InterPro" id="IPR013103">
    <property type="entry name" value="RVT_2"/>
</dbReference>
<dbReference type="CDD" id="cd09272">
    <property type="entry name" value="RNase_HI_RT_Ty1"/>
    <property type="match status" value="1"/>
</dbReference>
<feature type="compositionally biased region" description="Basic and acidic residues" evidence="1">
    <location>
        <begin position="1314"/>
        <end position="1323"/>
    </location>
</feature>
<sequence>MAAEPQWRPCWRWWALALVVALAAELSGEDHMHHRKFEMAVDGMTEAYRDWNPEPRHSEPNESMVTNYALDFEASLGLAPRFYDSGFAGGALEIYKEANVFLEQLPSTSLVFYVDTPLHSTILVFYVDKPLHCTILDFYVDAPLVCMCLDSYLDTPLDSTCLDFYLCHLFSVFDMVVLLAYDIMRSVWWHPHCLHGEQVQQDGEEATFEKIEWTSYIRMKGMVFLVMYTQCAAMDAAQAQDLLGRIMELSTAATTAATTANQMLEAFNSGGGRGAPRFGDGAKLLRTPEVFNTDDPVKYTGWREQFLNWLTFCDGRYSDPIKDVEQLETMTEMSTLEEPVKELAMKLYSILSSYLQGPALQIVRAHSSERNGFAVWHRLKQLYAPRARPRALAIGQAIMQHPTFSPQRSMLENLLQFDMLLNQYELAAGHRMPDDLTVSTVSRCLDGATRRHLGMIMDEGMDYSALKDKLILLDKNTKAWSGDNFLKNLQVFNQPTSSSSTYQGPAPMEVDQAVRLVKMYHVATPPAEQPEIYEMRSDGEGDGCDEWYVRMVADTTTWWFRIDAGDDDQPGEVCWSGDPLMDWYHGLPSTLDRCQGANEEDEIFHVRAVPAGQLVVLDSGADISLLPYHMSGCGTPRPGGRTILEDAQGERLQTYGKRSARVECEGLNNDLVVIEDDFIVASVQSPLISLGRLIHRGWSLAPSEHANARVTLVAPDGEAMAPLQFKRNSLAVCASIRVVQDVSGASSTTTIPRTPKPLTELKMEKVIEEENDLMAIQTVIKPNDELLRRIFRRGWATSSNGNPFIIMPESKNYLNPHLVYSRAEWPLRSTAIQLEDYSWEMVEFCNQYYISDYVDAEIEECDKPTFVLTMLHKQEEPFTVFGQVGAQEMVEAGGSNGDPNFFMFPEEPKVPMEMAEHFKPEEVDQVDPRGAGGESAPSFEWQFENKDTLVVNDEPVTINSSIGFLRAAAEYLGVSKNVNKEMIWTRLNQKVQTLEHEQLFLDSNRLYRDEQWKQGLVGQSVPRTPSEEEVALHELSHLPYRDWCPHCVKQDPQRPVEFSTDDRRSIPSIEIDYCFSKVEESDPVSTVLVAIDCQSKMLFAMPLASKGSNLRGQAESLVRFSMALNYMDQVEFVSDAEPTMKFHNHSTTKTSAFELVNGRRYAGKIASFGEVVLVLHRRGPNTKAGPQWVPGVWLTKTDGDDLHVVATPEGLLKGKAIRRLTDPWRPTWLFMVQEKPFQKLTRKATLKNLRFGAPPTPKPVAERQEKLPYEAIDYDAKDVIEYARTHPPSPVSDAGMPETEVTATGGEEAVLDDSNVKEPETKALKTSPEGSPSSSSRLFAPHYAGNIQHVMEIGEVDDEQWEEDVAGYIEPEWIALGGEDGDEDHIDEGRPPEVDPDELAQLDEEAGFKEIRRLLEMKVIEKPSAEDLELGVVLSTRSVMDWRFRNQKWQRRCRYVAREFRAGDKGSAATFAPTSGVGARLVLVAHCCFQWLLAFLDIKDAFLLVPQREKILVEKPSWWSDGSGTRYWSLSKCLPGQRNAAARFFDFLCEHLQALGMENTPLLPSLFRHKEKKLVLCSHVDDLVVGGEREAVQWLVAALKSKLTLQGGDLIPAEDQDDQDPVRFLKRRHYFTQAGVIISPHEKYADELVQLYGLQHRKQKTTPDVSGEIYESEELDEQGKHRFRSAMGTLLYPSQDRVDLQHSVRHLSQYMSRPTVAADAAVRHVILYLKGTANYGVLLGYNLSNKSKLSEIHGAADPEERVKDLVEAFTDADWAGDKSTGVRRGHSVSSAMVFVNGRLVTAWSRTQKSIALSSCESEYLASVGGGSEALYIAALWEFLTKRETEARIISDSSSCRAFSQRQGVGRLKHINVKYLWLQQKIKECALQMDGVPTVLNVADLGTKRLAKARRDFLMFLIGLVEYDKNSKAYVPVGEDAFNAYLQKKAIGKTMKSVRQVMLKSLMDGVEDLPIKISKPMVKAVTIMALQPLVSGARLEEINYDFVVRHYTIAEFFLERPLLMVLYALVFMMTGIIIGYYIKEKIHKIQLSKVLSWAKGVISEKKEITYVDDWDPVNMELRQYRVLQSPDDAMSGEEYFRECPGGLARFVKLDRKRRRKYGIDETDPLNAYDLTSGEEAEEEEMQVDEALPAVALASAQMAHAELYGADSVGGGTGASANAAAAARSDSNTREYLSSLPGSPRSESPTLPTIGVDRESLEVLMEHVPANQRERARRVQEVGLFNHRILKEYLQVHLMSIFPGQPDLTWDHETWWTQSERRNFDTFKDIVAYGMYQLNWGSFVEQWFVQQEFENNRPNDIPWDSD</sequence>
<accession>A0A9P1BX50</accession>
<evidence type="ECO:0000256" key="1">
    <source>
        <dbReference type="SAM" id="MobiDB-lite"/>
    </source>
</evidence>
<evidence type="ECO:0000313" key="7">
    <source>
        <dbReference type="Proteomes" id="UP001152797"/>
    </source>
</evidence>
<dbReference type="GO" id="GO:0006508">
    <property type="term" value="P:proteolysis"/>
    <property type="evidence" value="ECO:0007669"/>
    <property type="project" value="InterPro"/>
</dbReference>
<gene>
    <name evidence="5" type="ORF">C1SCF055_LOCUS7860</name>
</gene>
<proteinExistence type="predicted"/>
<dbReference type="PANTHER" id="PTHR11439:SF467">
    <property type="entry name" value="INTEGRASE CATALYTIC DOMAIN-CONTAINING PROTEIN"/>
    <property type="match status" value="1"/>
</dbReference>
<reference evidence="6 7" key="2">
    <citation type="submission" date="2024-05" db="EMBL/GenBank/DDBJ databases">
        <authorList>
            <person name="Chen Y."/>
            <person name="Shah S."/>
            <person name="Dougan E. K."/>
            <person name="Thang M."/>
            <person name="Chan C."/>
        </authorList>
    </citation>
    <scope>NUCLEOTIDE SEQUENCE [LARGE SCALE GENOMIC DNA]</scope>
</reference>
<dbReference type="PROSITE" id="PS00141">
    <property type="entry name" value="ASP_PROTEASE"/>
    <property type="match status" value="1"/>
</dbReference>
<dbReference type="InterPro" id="IPR001995">
    <property type="entry name" value="Peptidase_A2_cat"/>
</dbReference>